<sequence>MELWACGFNAWNQLQFEGRLPAQPQDLHAFQCILRDDDITILKTSLSATLVQTSSGRCQMAGLPDESLQYCTEKGHGCKSVAIAGNEKVAAVSESRIAQYDSLQAYLVEDGHVLEEDADIAAIAANQTTFTALSKDGTVLTWGDSRYEACLGRDVSEDSPASIPSIVHDLSDLPTGPVVKIVSGGYITAALTAGADVYIWGGRSGQSRLLDDLSGAPAPLDVEGQDILDIAVGNDHLVVLTTEHELFVVGEGRNGQLGVKTKRLTEWTQVVLPLGKNQRIVGITAGYKNSFVLVKDQEVNGT</sequence>
<dbReference type="Proteomes" id="UP001629113">
    <property type="component" value="Unassembled WGS sequence"/>
</dbReference>
<gene>
    <name evidence="2" type="ORF">PVAG01_06581</name>
</gene>
<comment type="caution">
    <text evidence="2">The sequence shown here is derived from an EMBL/GenBank/DDBJ whole genome shotgun (WGS) entry which is preliminary data.</text>
</comment>
<feature type="repeat" description="RCC1" evidence="1">
    <location>
        <begin position="195"/>
        <end position="243"/>
    </location>
</feature>
<dbReference type="InterPro" id="IPR000408">
    <property type="entry name" value="Reg_chr_condens"/>
</dbReference>
<proteinExistence type="predicted"/>
<dbReference type="PANTHER" id="PTHR45982">
    <property type="entry name" value="REGULATOR OF CHROMOSOME CONDENSATION"/>
    <property type="match status" value="1"/>
</dbReference>
<dbReference type="EMBL" id="JBFCZG010000005">
    <property type="protein sequence ID" value="KAL3422425.1"/>
    <property type="molecule type" value="Genomic_DNA"/>
</dbReference>
<name>A0ABR4PGK5_9HELO</name>
<dbReference type="Pfam" id="PF13540">
    <property type="entry name" value="RCC1_2"/>
    <property type="match status" value="1"/>
</dbReference>
<protein>
    <submittedName>
        <fullName evidence="2">Uncharacterized protein</fullName>
    </submittedName>
</protein>
<feature type="repeat" description="RCC1" evidence="1">
    <location>
        <begin position="137"/>
        <end position="194"/>
    </location>
</feature>
<keyword evidence="3" id="KW-1185">Reference proteome</keyword>
<dbReference type="PROSITE" id="PS50012">
    <property type="entry name" value="RCC1_3"/>
    <property type="match status" value="3"/>
</dbReference>
<dbReference type="PANTHER" id="PTHR45982:SF1">
    <property type="entry name" value="REGULATOR OF CHROMOSOME CONDENSATION"/>
    <property type="match status" value="1"/>
</dbReference>
<feature type="repeat" description="RCC1" evidence="1">
    <location>
        <begin position="244"/>
        <end position="296"/>
    </location>
</feature>
<evidence type="ECO:0000256" key="1">
    <source>
        <dbReference type="PROSITE-ProRule" id="PRU00235"/>
    </source>
</evidence>
<dbReference type="Gene3D" id="2.130.10.30">
    <property type="entry name" value="Regulator of chromosome condensation 1/beta-lactamase-inhibitor protein II"/>
    <property type="match status" value="1"/>
</dbReference>
<organism evidence="2 3">
    <name type="scientific">Phlyctema vagabunda</name>
    <dbReference type="NCBI Taxonomy" id="108571"/>
    <lineage>
        <taxon>Eukaryota</taxon>
        <taxon>Fungi</taxon>
        <taxon>Dikarya</taxon>
        <taxon>Ascomycota</taxon>
        <taxon>Pezizomycotina</taxon>
        <taxon>Leotiomycetes</taxon>
        <taxon>Helotiales</taxon>
        <taxon>Dermateaceae</taxon>
        <taxon>Phlyctema</taxon>
    </lineage>
</organism>
<dbReference type="InterPro" id="IPR009091">
    <property type="entry name" value="RCC1/BLIP-II"/>
</dbReference>
<evidence type="ECO:0000313" key="3">
    <source>
        <dbReference type="Proteomes" id="UP001629113"/>
    </source>
</evidence>
<dbReference type="SUPFAM" id="SSF50985">
    <property type="entry name" value="RCC1/BLIP-II"/>
    <property type="match status" value="1"/>
</dbReference>
<reference evidence="2 3" key="1">
    <citation type="submission" date="2024-06" db="EMBL/GenBank/DDBJ databases">
        <title>Complete genome of Phlyctema vagabunda strain 19-DSS-EL-015.</title>
        <authorList>
            <person name="Fiorenzani C."/>
        </authorList>
    </citation>
    <scope>NUCLEOTIDE SEQUENCE [LARGE SCALE GENOMIC DNA]</scope>
    <source>
        <strain evidence="2 3">19-DSS-EL-015</strain>
    </source>
</reference>
<evidence type="ECO:0000313" key="2">
    <source>
        <dbReference type="EMBL" id="KAL3422425.1"/>
    </source>
</evidence>
<dbReference type="InterPro" id="IPR051553">
    <property type="entry name" value="Ran_GTPase-activating"/>
</dbReference>
<accession>A0ABR4PGK5</accession>
<dbReference type="Pfam" id="PF00415">
    <property type="entry name" value="RCC1"/>
    <property type="match status" value="1"/>
</dbReference>